<feature type="transmembrane region" description="Helical" evidence="7">
    <location>
        <begin position="98"/>
        <end position="120"/>
    </location>
</feature>
<comment type="subcellular location">
    <subcellularLocation>
        <location evidence="1 7">Cell membrane</location>
        <topology evidence="1 7">Multi-pass membrane protein</topology>
    </subcellularLocation>
</comment>
<dbReference type="InterPro" id="IPR000515">
    <property type="entry name" value="MetI-like"/>
</dbReference>
<keyword evidence="3" id="KW-1003">Cell membrane</keyword>
<organism evidence="9 10">
    <name type="scientific">Dactylosporangium maewongense</name>
    <dbReference type="NCBI Taxonomy" id="634393"/>
    <lineage>
        <taxon>Bacteria</taxon>
        <taxon>Bacillati</taxon>
        <taxon>Actinomycetota</taxon>
        <taxon>Actinomycetes</taxon>
        <taxon>Micromonosporales</taxon>
        <taxon>Micromonosporaceae</taxon>
        <taxon>Dactylosporangium</taxon>
    </lineage>
</organism>
<dbReference type="EMBL" id="BAAAQD010000010">
    <property type="protein sequence ID" value="GAA1527693.1"/>
    <property type="molecule type" value="Genomic_DNA"/>
</dbReference>
<evidence type="ECO:0000256" key="2">
    <source>
        <dbReference type="ARBA" id="ARBA00022448"/>
    </source>
</evidence>
<keyword evidence="10" id="KW-1185">Reference proteome</keyword>
<dbReference type="InterPro" id="IPR035906">
    <property type="entry name" value="MetI-like_sf"/>
</dbReference>
<dbReference type="PANTHER" id="PTHR30193:SF42">
    <property type="entry name" value="ABC TRANSPORTER PERMEASE PROTEIN"/>
    <property type="match status" value="1"/>
</dbReference>
<sequence>MTAPVHVPRHSNAPPHVPFVPPPIRRRKHRGPAWLAGLLLVSPSLILIGIFVYGFLGWNVRVSFTNWRGLSPSYHFVGLSNYSRLLRDERWHADVRNLVVFTVVFVGGSLLLGFLMAMLLDKGVRGEGFLRGVFLFPMAISFIATAIVWRWLLDNGSGGDTAGLNKLFTVIGLDFLRSDWHKSDSVWAIAAVALPAGWALSGYVMALFLAGMRGVPEALRESARLDGASETQVFWHVVRPALRPVTFSALLIMVHISLKTFDLLYALDQGNLRIDTPSLYMWFTTFDGGFYDRGATIATVLLVGVTLVVGPYVWYALRTERR</sequence>
<evidence type="ECO:0000256" key="7">
    <source>
        <dbReference type="RuleBase" id="RU363032"/>
    </source>
</evidence>
<feature type="transmembrane region" description="Helical" evidence="7">
    <location>
        <begin position="186"/>
        <end position="210"/>
    </location>
</feature>
<dbReference type="Proteomes" id="UP001501470">
    <property type="component" value="Unassembled WGS sequence"/>
</dbReference>
<dbReference type="SUPFAM" id="SSF161098">
    <property type="entry name" value="MetI-like"/>
    <property type="match status" value="1"/>
</dbReference>
<feature type="transmembrane region" description="Helical" evidence="7">
    <location>
        <begin position="245"/>
        <end position="267"/>
    </location>
</feature>
<keyword evidence="2 7" id="KW-0813">Transport</keyword>
<keyword evidence="6 7" id="KW-0472">Membrane</keyword>
<keyword evidence="5 7" id="KW-1133">Transmembrane helix</keyword>
<name>A0ABN2AUK5_9ACTN</name>
<feature type="transmembrane region" description="Helical" evidence="7">
    <location>
        <begin position="295"/>
        <end position="317"/>
    </location>
</feature>
<gene>
    <name evidence="9" type="ORF">GCM10009827_050950</name>
</gene>
<dbReference type="PANTHER" id="PTHR30193">
    <property type="entry name" value="ABC TRANSPORTER PERMEASE PROTEIN"/>
    <property type="match status" value="1"/>
</dbReference>
<evidence type="ECO:0000259" key="8">
    <source>
        <dbReference type="PROSITE" id="PS50928"/>
    </source>
</evidence>
<evidence type="ECO:0000256" key="1">
    <source>
        <dbReference type="ARBA" id="ARBA00004651"/>
    </source>
</evidence>
<dbReference type="Gene3D" id="1.10.3720.10">
    <property type="entry name" value="MetI-like"/>
    <property type="match status" value="1"/>
</dbReference>
<dbReference type="PROSITE" id="PS50928">
    <property type="entry name" value="ABC_TM1"/>
    <property type="match status" value="1"/>
</dbReference>
<dbReference type="CDD" id="cd06261">
    <property type="entry name" value="TM_PBP2"/>
    <property type="match status" value="1"/>
</dbReference>
<dbReference type="Pfam" id="PF00528">
    <property type="entry name" value="BPD_transp_1"/>
    <property type="match status" value="1"/>
</dbReference>
<evidence type="ECO:0000256" key="6">
    <source>
        <dbReference type="ARBA" id="ARBA00023136"/>
    </source>
</evidence>
<dbReference type="InterPro" id="IPR051393">
    <property type="entry name" value="ABC_transporter_permease"/>
</dbReference>
<comment type="caution">
    <text evidence="9">The sequence shown here is derived from an EMBL/GenBank/DDBJ whole genome shotgun (WGS) entry which is preliminary data.</text>
</comment>
<dbReference type="RefSeq" id="WP_344504594.1">
    <property type="nucleotide sequence ID" value="NZ_BAAAQD010000010.1"/>
</dbReference>
<protein>
    <submittedName>
        <fullName evidence="9">Sugar ABC transporter permease</fullName>
    </submittedName>
</protein>
<accession>A0ABN2AUK5</accession>
<keyword evidence="4 7" id="KW-0812">Transmembrane</keyword>
<proteinExistence type="inferred from homology"/>
<feature type="transmembrane region" description="Helical" evidence="7">
    <location>
        <begin position="132"/>
        <end position="152"/>
    </location>
</feature>
<evidence type="ECO:0000256" key="4">
    <source>
        <dbReference type="ARBA" id="ARBA00022692"/>
    </source>
</evidence>
<evidence type="ECO:0000313" key="9">
    <source>
        <dbReference type="EMBL" id="GAA1527693.1"/>
    </source>
</evidence>
<evidence type="ECO:0000313" key="10">
    <source>
        <dbReference type="Proteomes" id="UP001501470"/>
    </source>
</evidence>
<evidence type="ECO:0000256" key="3">
    <source>
        <dbReference type="ARBA" id="ARBA00022475"/>
    </source>
</evidence>
<feature type="domain" description="ABC transmembrane type-1" evidence="8">
    <location>
        <begin position="95"/>
        <end position="309"/>
    </location>
</feature>
<evidence type="ECO:0000256" key="5">
    <source>
        <dbReference type="ARBA" id="ARBA00022989"/>
    </source>
</evidence>
<feature type="transmembrane region" description="Helical" evidence="7">
    <location>
        <begin position="33"/>
        <end position="56"/>
    </location>
</feature>
<comment type="similarity">
    <text evidence="7">Belongs to the binding-protein-dependent transport system permease family.</text>
</comment>
<reference evidence="9 10" key="1">
    <citation type="journal article" date="2019" name="Int. J. Syst. Evol. Microbiol.">
        <title>The Global Catalogue of Microorganisms (GCM) 10K type strain sequencing project: providing services to taxonomists for standard genome sequencing and annotation.</title>
        <authorList>
            <consortium name="The Broad Institute Genomics Platform"/>
            <consortium name="The Broad Institute Genome Sequencing Center for Infectious Disease"/>
            <person name="Wu L."/>
            <person name="Ma J."/>
        </authorList>
    </citation>
    <scope>NUCLEOTIDE SEQUENCE [LARGE SCALE GENOMIC DNA]</scope>
    <source>
        <strain evidence="9 10">JCM 15933</strain>
    </source>
</reference>